<evidence type="ECO:0000256" key="1">
    <source>
        <dbReference type="SAM" id="Coils"/>
    </source>
</evidence>
<dbReference type="PANTHER" id="PTHR41259">
    <property type="entry name" value="DOUBLE-STRAND BREAK REPAIR RAD50 ATPASE, PUTATIVE-RELATED"/>
    <property type="match status" value="1"/>
</dbReference>
<protein>
    <recommendedName>
        <fullName evidence="3">YhaN AAA domain-containing protein</fullName>
    </recommendedName>
</protein>
<feature type="coiled-coil region" evidence="1">
    <location>
        <begin position="492"/>
        <end position="569"/>
    </location>
</feature>
<evidence type="ECO:0000313" key="4">
    <source>
        <dbReference type="EMBL" id="EFG56023.1"/>
    </source>
</evidence>
<dbReference type="Pfam" id="PF13514">
    <property type="entry name" value="AAA_27"/>
    <property type="match status" value="1"/>
</dbReference>
<feature type="coiled-coil region" evidence="1">
    <location>
        <begin position="595"/>
        <end position="641"/>
    </location>
</feature>
<dbReference type="AlphaFoldDB" id="D4YSK8"/>
<keyword evidence="2" id="KW-1133">Transmembrane helix</keyword>
<feature type="domain" description="YhaN AAA" evidence="3">
    <location>
        <begin position="1"/>
        <end position="209"/>
    </location>
</feature>
<dbReference type="STRING" id="83683.B1745_02095"/>
<keyword evidence="5" id="KW-1185">Reference proteome</keyword>
<dbReference type="Proteomes" id="UP000004069">
    <property type="component" value="Unassembled WGS sequence"/>
</dbReference>
<reference evidence="4 5" key="1">
    <citation type="submission" date="2010-04" db="EMBL/GenBank/DDBJ databases">
        <authorList>
            <person name="Muzny D."/>
            <person name="Qin X."/>
            <person name="Deng J."/>
            <person name="Jiang H."/>
            <person name="Liu Y."/>
            <person name="Qu J."/>
            <person name="Song X.-Z."/>
            <person name="Zhang L."/>
            <person name="Thornton R."/>
            <person name="Coyle M."/>
            <person name="Francisco L."/>
            <person name="Jackson L."/>
            <person name="Javaid M."/>
            <person name="Korchina V."/>
            <person name="Kovar C."/>
            <person name="Mata R."/>
            <person name="Mathew T."/>
            <person name="Ngo R."/>
            <person name="Nguyen L."/>
            <person name="Nguyen N."/>
            <person name="Okwuonu G."/>
            <person name="Ongeri F."/>
            <person name="Pham C."/>
            <person name="Simmons D."/>
            <person name="Wilczek-Boney K."/>
            <person name="Hale W."/>
            <person name="Jakkamsetti A."/>
            <person name="Pham P."/>
            <person name="Ruth R."/>
            <person name="San Lucas F."/>
            <person name="Warren J."/>
            <person name="Zhang J."/>
            <person name="Zhao Z."/>
            <person name="Zhou C."/>
            <person name="Zhu D."/>
            <person name="Lee S."/>
            <person name="Bess C."/>
            <person name="Blankenburg K."/>
            <person name="Forbes L."/>
            <person name="Fu Q."/>
            <person name="Gubbala S."/>
            <person name="Hirani K."/>
            <person name="Jayaseelan J.C."/>
            <person name="Lara F."/>
            <person name="Munidasa M."/>
            <person name="Palculict T."/>
            <person name="Patil S."/>
            <person name="Pu L.-L."/>
            <person name="Saada N."/>
            <person name="Tang L."/>
            <person name="Weissenberger G."/>
            <person name="Zhu Y."/>
            <person name="Hemphill L."/>
            <person name="Shang Y."/>
            <person name="Youmans B."/>
            <person name="Ayvaz T."/>
            <person name="Ross M."/>
            <person name="Santibanez J."/>
            <person name="Aqrawi P."/>
            <person name="Gross S."/>
            <person name="Joshi V."/>
            <person name="Fowler G."/>
            <person name="Nazareth L."/>
            <person name="Reid J."/>
            <person name="Worley K."/>
            <person name="Petrosino J."/>
            <person name="Highlander S."/>
            <person name="Gibbs R."/>
        </authorList>
    </citation>
    <scope>NUCLEOTIDE SEQUENCE [LARGE SCALE GENOMIC DNA]</scope>
    <source>
        <strain evidence="4 5">DSM 11664</strain>
    </source>
</reference>
<dbReference type="eggNOG" id="COG0419">
    <property type="taxonomic scope" value="Bacteria"/>
</dbReference>
<dbReference type="OrthoDB" id="9764467at2"/>
<dbReference type="eggNOG" id="COG4717">
    <property type="taxonomic scope" value="Bacteria"/>
</dbReference>
<organism evidence="4 5">
    <name type="scientific">Lactobacillus amylolyticus DSM 11664</name>
    <dbReference type="NCBI Taxonomy" id="585524"/>
    <lineage>
        <taxon>Bacteria</taxon>
        <taxon>Bacillati</taxon>
        <taxon>Bacillota</taxon>
        <taxon>Bacilli</taxon>
        <taxon>Lactobacillales</taxon>
        <taxon>Lactobacillaceae</taxon>
        <taxon>Lactobacillus</taxon>
    </lineage>
</organism>
<feature type="transmembrane region" description="Helical" evidence="2">
    <location>
        <begin position="393"/>
        <end position="409"/>
    </location>
</feature>
<dbReference type="InterPro" id="IPR038734">
    <property type="entry name" value="YhaN_AAA"/>
</dbReference>
<evidence type="ECO:0000313" key="5">
    <source>
        <dbReference type="Proteomes" id="UP000004069"/>
    </source>
</evidence>
<proteinExistence type="predicted"/>
<dbReference type="SUPFAM" id="SSF52540">
    <property type="entry name" value="P-loop containing nucleoside triphosphate hydrolases"/>
    <property type="match status" value="1"/>
</dbReference>
<feature type="coiled-coil region" evidence="1">
    <location>
        <begin position="279"/>
        <end position="306"/>
    </location>
</feature>
<sequence>MRLKQINIINFGQLSNLTFNLPSDEINVFFGENEAGKSTTVAFIKQVIFGFYLRSNSSPFFEDYKPLAHVSPMGGSLIFEDEQQQEYKLERLWAKGDKTKKGILTVTHNGEQVPETLFFDKIKNIDGNFYADSFIFNQEMLGQVTSLSQADLLERIYYLGAANSSQLLNLRDSFNKEAGQLFKKTGKKPEVNRLLSQIDDERASLKDTQSEFTEYEKLRQELKEQTEELNAEEKKLKKLQTYLQHMQEIQTELGSYMQLQQLQGKASKVQFTAENYRQAQELTAQIKNLQASIASLKQELMQISANDSFDLETAKKLVQKKTEVLQWQSEYKTCVQKAEEIKTTEKQLLQLNPELATVLKLSDPQISQLQKDFTSLPQKPTVPNISNNSSNKLWLIAGAVLIILGLTQVMSNGLIGAIGFILGIMTFVYGFWSQKQASKKIALTEQVFQQKESAFKEEYGLNPENLDLKSLLTNRNNYLLKVEAEKNNNQNLAEIKDQVAVLLDQLKQLLKKPISANFADILTALDQLQKKLDRYQSKNERHHSLQMQLTQQTQKLNDLNLKLKAILAKDNVNKMSEYDERYQASLNQVKLQTQISTLQEKLTAHLNELKQVDRNKLESRLLAIQKEISDQEKIVAEKQQKAAETKVQLSNLADSTAVFSAKQNLANSETDFLNSSKEYLANLLAAKWIDRSLDIASNERFPKMLVSAKEYLNLLTGGRYTDLTLDKKITVTRFDGKKREVKYLSRATAEQLYFALKLAFVEQIKDQINLPILIDDSFVNFDDRRIGYIEKLLKKISENNQVLIFTAQDKLAQKLSAKTLTFRKDRADA</sequence>
<name>D4YSK8_9LACO</name>
<feature type="coiled-coil region" evidence="1">
    <location>
        <begin position="191"/>
        <end position="249"/>
    </location>
</feature>
<dbReference type="EMBL" id="ADNY01000013">
    <property type="protein sequence ID" value="EFG56023.1"/>
    <property type="molecule type" value="Genomic_DNA"/>
</dbReference>
<evidence type="ECO:0000256" key="2">
    <source>
        <dbReference type="SAM" id="Phobius"/>
    </source>
</evidence>
<dbReference type="InterPro" id="IPR027417">
    <property type="entry name" value="P-loop_NTPase"/>
</dbReference>
<dbReference type="PATRIC" id="fig|585524.9.peg.1588"/>
<feature type="transmembrane region" description="Helical" evidence="2">
    <location>
        <begin position="415"/>
        <end position="432"/>
    </location>
</feature>
<dbReference type="RefSeq" id="WP_006351639.1">
    <property type="nucleotide sequence ID" value="NZ_ADNY01000013.1"/>
</dbReference>
<dbReference type="PANTHER" id="PTHR41259:SF1">
    <property type="entry name" value="DOUBLE-STRAND BREAK REPAIR RAD50 ATPASE, PUTATIVE-RELATED"/>
    <property type="match status" value="1"/>
</dbReference>
<keyword evidence="1" id="KW-0175">Coiled coil</keyword>
<comment type="caution">
    <text evidence="4">The sequence shown here is derived from an EMBL/GenBank/DDBJ whole genome shotgun (WGS) entry which is preliminary data.</text>
</comment>
<dbReference type="Gene3D" id="3.40.50.300">
    <property type="entry name" value="P-loop containing nucleotide triphosphate hydrolases"/>
    <property type="match status" value="2"/>
</dbReference>
<evidence type="ECO:0000259" key="3">
    <source>
        <dbReference type="Pfam" id="PF13514"/>
    </source>
</evidence>
<keyword evidence="2" id="KW-0812">Transmembrane</keyword>
<gene>
    <name evidence="4" type="ORF">HMPREF0493_0486</name>
</gene>
<accession>D4YSK8</accession>
<keyword evidence="2" id="KW-0472">Membrane</keyword>